<dbReference type="PROSITE" id="PS50263">
    <property type="entry name" value="CN_HYDROLASE"/>
    <property type="match status" value="1"/>
</dbReference>
<dbReference type="Proteomes" id="UP000663836">
    <property type="component" value="Unassembled WGS sequence"/>
</dbReference>
<name>A0A820DIA2_9BILA</name>
<dbReference type="PANTHER" id="PTHR23088">
    <property type="entry name" value="NITRILASE-RELATED"/>
    <property type="match status" value="1"/>
</dbReference>
<organism evidence="2 3">
    <name type="scientific">Rotaria sordida</name>
    <dbReference type="NCBI Taxonomy" id="392033"/>
    <lineage>
        <taxon>Eukaryota</taxon>
        <taxon>Metazoa</taxon>
        <taxon>Spiralia</taxon>
        <taxon>Gnathifera</taxon>
        <taxon>Rotifera</taxon>
        <taxon>Eurotatoria</taxon>
        <taxon>Bdelloidea</taxon>
        <taxon>Philodinida</taxon>
        <taxon>Philodinidae</taxon>
        <taxon>Rotaria</taxon>
    </lineage>
</organism>
<gene>
    <name evidence="2" type="ORF">JBS370_LOCUS37951</name>
</gene>
<dbReference type="PANTHER" id="PTHR23088:SF27">
    <property type="entry name" value="DEAMINATED GLUTATHIONE AMIDASE"/>
    <property type="match status" value="1"/>
</dbReference>
<evidence type="ECO:0000259" key="1">
    <source>
        <dbReference type="PROSITE" id="PS50263"/>
    </source>
</evidence>
<dbReference type="InterPro" id="IPR003010">
    <property type="entry name" value="C-N_Hydrolase"/>
</dbReference>
<dbReference type="Gene3D" id="3.60.110.10">
    <property type="entry name" value="Carbon-nitrogen hydrolase"/>
    <property type="match status" value="1"/>
</dbReference>
<dbReference type="AlphaFoldDB" id="A0A820DIA2"/>
<sequence>RLEKAEPIDGRIINRFRQLAKQHLLWISSVGFHQRPGDGTRLLNSHLIINYQGDIIGRYSKIHYFMFKLVL</sequence>
<feature type="domain" description="CN hydrolase" evidence="1">
    <location>
        <begin position="1"/>
        <end position="71"/>
    </location>
</feature>
<protein>
    <recommendedName>
        <fullName evidence="1">CN hydrolase domain-containing protein</fullName>
    </recommendedName>
</protein>
<evidence type="ECO:0000313" key="3">
    <source>
        <dbReference type="Proteomes" id="UP000663836"/>
    </source>
</evidence>
<dbReference type="EMBL" id="CAJOBD010019126">
    <property type="protein sequence ID" value="CAF4232797.1"/>
    <property type="molecule type" value="Genomic_DNA"/>
</dbReference>
<comment type="caution">
    <text evidence="2">The sequence shown here is derived from an EMBL/GenBank/DDBJ whole genome shotgun (WGS) entry which is preliminary data.</text>
</comment>
<reference evidence="2" key="1">
    <citation type="submission" date="2021-02" db="EMBL/GenBank/DDBJ databases">
        <authorList>
            <person name="Nowell W R."/>
        </authorList>
    </citation>
    <scope>NUCLEOTIDE SEQUENCE</scope>
</reference>
<dbReference type="SUPFAM" id="SSF56317">
    <property type="entry name" value="Carbon-nitrogen hydrolase"/>
    <property type="match status" value="1"/>
</dbReference>
<evidence type="ECO:0000313" key="2">
    <source>
        <dbReference type="EMBL" id="CAF4232797.1"/>
    </source>
</evidence>
<proteinExistence type="predicted"/>
<feature type="non-terminal residue" evidence="2">
    <location>
        <position position="1"/>
    </location>
</feature>
<dbReference type="InterPro" id="IPR036526">
    <property type="entry name" value="C-N_Hydrolase_sf"/>
</dbReference>
<dbReference type="Pfam" id="PF00795">
    <property type="entry name" value="CN_hydrolase"/>
    <property type="match status" value="1"/>
</dbReference>
<accession>A0A820DIA2</accession>